<evidence type="ECO:0000313" key="4">
    <source>
        <dbReference type="Proteomes" id="UP000321570"/>
    </source>
</evidence>
<dbReference type="PROSITE" id="PS50212">
    <property type="entry name" value="RASGEF_NTER"/>
    <property type="match status" value="1"/>
</dbReference>
<evidence type="ECO:0000259" key="2">
    <source>
        <dbReference type="PROSITE" id="PS50212"/>
    </source>
</evidence>
<keyword evidence="4" id="KW-1185">Reference proteome</keyword>
<dbReference type="GO" id="GO:0005085">
    <property type="term" value="F:guanyl-nucleotide exchange factor activity"/>
    <property type="evidence" value="ECO:0007669"/>
    <property type="project" value="UniProtKB-KW"/>
</dbReference>
<protein>
    <recommendedName>
        <fullName evidence="2">N-terminal Ras-GEF domain-containing protein</fullName>
    </recommendedName>
</protein>
<feature type="non-terminal residue" evidence="3">
    <location>
        <position position="68"/>
    </location>
</feature>
<evidence type="ECO:0000256" key="1">
    <source>
        <dbReference type="PROSITE-ProRule" id="PRU00135"/>
    </source>
</evidence>
<dbReference type="AlphaFoldDB" id="A0A564XXP9"/>
<dbReference type="Proteomes" id="UP000321570">
    <property type="component" value="Unassembled WGS sequence"/>
</dbReference>
<sequence>MTVLRVLNVARHWITKYPEDFDGDAQLKSKMQILLEELLRNSRLNVSNRKVAFQLSREMMNDQLVESR</sequence>
<dbReference type="InterPro" id="IPR000651">
    <property type="entry name" value="Ras-like_Gua-exchang_fac_N"/>
</dbReference>
<gene>
    <name evidence="3" type="ORF">WMSIL1_LOCUS1050</name>
</gene>
<dbReference type="SUPFAM" id="SSF48366">
    <property type="entry name" value="Ras GEF"/>
    <property type="match status" value="1"/>
</dbReference>
<dbReference type="EMBL" id="CABIJS010000022">
    <property type="protein sequence ID" value="VUZ39811.1"/>
    <property type="molecule type" value="Genomic_DNA"/>
</dbReference>
<name>A0A564XXP9_HYMDI</name>
<reference evidence="3 4" key="1">
    <citation type="submission" date="2019-07" db="EMBL/GenBank/DDBJ databases">
        <authorList>
            <person name="Jastrzebski P J."/>
            <person name="Paukszto L."/>
            <person name="Jastrzebski P J."/>
        </authorList>
    </citation>
    <scope>NUCLEOTIDE SEQUENCE [LARGE SCALE GENOMIC DNA]</scope>
    <source>
        <strain evidence="3 4">WMS-il1</strain>
    </source>
</reference>
<organism evidence="3 4">
    <name type="scientific">Hymenolepis diminuta</name>
    <name type="common">Rat tapeworm</name>
    <dbReference type="NCBI Taxonomy" id="6216"/>
    <lineage>
        <taxon>Eukaryota</taxon>
        <taxon>Metazoa</taxon>
        <taxon>Spiralia</taxon>
        <taxon>Lophotrochozoa</taxon>
        <taxon>Platyhelminthes</taxon>
        <taxon>Cestoda</taxon>
        <taxon>Eucestoda</taxon>
        <taxon>Cyclophyllidea</taxon>
        <taxon>Hymenolepididae</taxon>
        <taxon>Hymenolepis</taxon>
    </lineage>
</organism>
<accession>A0A564XXP9</accession>
<keyword evidence="1" id="KW-0344">Guanine-nucleotide releasing factor</keyword>
<feature type="domain" description="N-terminal Ras-GEF" evidence="2">
    <location>
        <begin position="1"/>
        <end position="60"/>
    </location>
</feature>
<evidence type="ECO:0000313" key="3">
    <source>
        <dbReference type="EMBL" id="VUZ39811.1"/>
    </source>
</evidence>
<dbReference type="InterPro" id="IPR023578">
    <property type="entry name" value="Ras_GEF_dom_sf"/>
</dbReference>
<dbReference type="Gene3D" id="1.20.870.10">
    <property type="entry name" value="Son of sevenless (SoS) protein Chain: S domain 1"/>
    <property type="match status" value="1"/>
</dbReference>
<proteinExistence type="predicted"/>